<feature type="compositionally biased region" description="Low complexity" evidence="1">
    <location>
        <begin position="49"/>
        <end position="58"/>
    </location>
</feature>
<accession>A0A7J7T5L8</accession>
<proteinExistence type="predicted"/>
<comment type="caution">
    <text evidence="2">The sequence shown here is derived from an EMBL/GenBank/DDBJ whole genome shotgun (WGS) entry which is preliminary data.</text>
</comment>
<evidence type="ECO:0000313" key="3">
    <source>
        <dbReference type="Proteomes" id="UP000527355"/>
    </source>
</evidence>
<keyword evidence="3" id="KW-1185">Reference proteome</keyword>
<feature type="compositionally biased region" description="Gly residues" evidence="1">
    <location>
        <begin position="62"/>
        <end position="71"/>
    </location>
</feature>
<sequence>MRALPPNSLRCTWAHALTRQLLRSAEERWGWGLARVGAGPQALTDSPIARPGRSLRSRSGGRDGGGAGFPAGGAEPALEKEEEKGAKGGRGSHRPECPGPRGARRTPGGAAGKGSGLALSKSTAPLPDPETCPYRCPRPEGMLAAFWVGTGAPEPRWEDWRAQSQPILGCRKLQADICPDFRAASAPSEIGFPACGGSSRSTLLEYLSVPDKKPTA</sequence>
<dbReference type="EMBL" id="JABWUV010000017">
    <property type="protein sequence ID" value="KAF6295999.1"/>
    <property type="molecule type" value="Genomic_DNA"/>
</dbReference>
<protein>
    <submittedName>
        <fullName evidence="2">Uncharacterized protein</fullName>
    </submittedName>
</protein>
<evidence type="ECO:0000313" key="2">
    <source>
        <dbReference type="EMBL" id="KAF6295999.1"/>
    </source>
</evidence>
<evidence type="ECO:0000256" key="1">
    <source>
        <dbReference type="SAM" id="MobiDB-lite"/>
    </source>
</evidence>
<name>A0A7J7T5L8_MYOMY</name>
<dbReference type="AlphaFoldDB" id="A0A7J7T5L8"/>
<organism evidence="2 3">
    <name type="scientific">Myotis myotis</name>
    <name type="common">Greater mouse-eared bat</name>
    <name type="synonym">Vespertilio myotis</name>
    <dbReference type="NCBI Taxonomy" id="51298"/>
    <lineage>
        <taxon>Eukaryota</taxon>
        <taxon>Metazoa</taxon>
        <taxon>Chordata</taxon>
        <taxon>Craniata</taxon>
        <taxon>Vertebrata</taxon>
        <taxon>Euteleostomi</taxon>
        <taxon>Mammalia</taxon>
        <taxon>Eutheria</taxon>
        <taxon>Laurasiatheria</taxon>
        <taxon>Chiroptera</taxon>
        <taxon>Yangochiroptera</taxon>
        <taxon>Vespertilionidae</taxon>
        <taxon>Myotis</taxon>
    </lineage>
</organism>
<gene>
    <name evidence="2" type="ORF">mMyoMyo1_009131</name>
</gene>
<feature type="compositionally biased region" description="Basic and acidic residues" evidence="1">
    <location>
        <begin position="77"/>
        <end position="86"/>
    </location>
</feature>
<dbReference type="Proteomes" id="UP000527355">
    <property type="component" value="Unassembled WGS sequence"/>
</dbReference>
<feature type="compositionally biased region" description="Low complexity" evidence="1">
    <location>
        <begin position="99"/>
        <end position="108"/>
    </location>
</feature>
<reference evidence="2 3" key="1">
    <citation type="journal article" date="2020" name="Nature">
        <title>Six reference-quality genomes reveal evolution of bat adaptations.</title>
        <authorList>
            <person name="Jebb D."/>
            <person name="Huang Z."/>
            <person name="Pippel M."/>
            <person name="Hughes G.M."/>
            <person name="Lavrichenko K."/>
            <person name="Devanna P."/>
            <person name="Winkler S."/>
            <person name="Jermiin L.S."/>
            <person name="Skirmuntt E.C."/>
            <person name="Katzourakis A."/>
            <person name="Burkitt-Gray L."/>
            <person name="Ray D.A."/>
            <person name="Sullivan K.A.M."/>
            <person name="Roscito J.G."/>
            <person name="Kirilenko B.M."/>
            <person name="Davalos L.M."/>
            <person name="Corthals A.P."/>
            <person name="Power M.L."/>
            <person name="Jones G."/>
            <person name="Ransome R.D."/>
            <person name="Dechmann D.K.N."/>
            <person name="Locatelli A.G."/>
            <person name="Puechmaille S.J."/>
            <person name="Fedrigo O."/>
            <person name="Jarvis E.D."/>
            <person name="Hiller M."/>
            <person name="Vernes S.C."/>
            <person name="Myers E.W."/>
            <person name="Teeling E.C."/>
        </authorList>
    </citation>
    <scope>NUCLEOTIDE SEQUENCE [LARGE SCALE GENOMIC DNA]</scope>
    <source>
        <strain evidence="2">MMyoMyo1</strain>
        <tissue evidence="2">Flight muscle</tissue>
    </source>
</reference>
<feature type="region of interest" description="Disordered" evidence="1">
    <location>
        <begin position="38"/>
        <end position="131"/>
    </location>
</feature>